<evidence type="ECO:0000313" key="5">
    <source>
        <dbReference type="EMBL" id="CAI8011113.1"/>
    </source>
</evidence>
<dbReference type="InterPro" id="IPR054173">
    <property type="entry name" value="ThiI_fer"/>
</dbReference>
<evidence type="ECO:0000259" key="3">
    <source>
        <dbReference type="Pfam" id="PF02568"/>
    </source>
</evidence>
<comment type="caution">
    <text evidence="5">The sequence shown here is derived from an EMBL/GenBank/DDBJ whole genome shotgun (WGS) entry which is preliminary data.</text>
</comment>
<evidence type="ECO:0000256" key="1">
    <source>
        <dbReference type="ARBA" id="ARBA00022741"/>
    </source>
</evidence>
<dbReference type="Pfam" id="PF22025">
    <property type="entry name" value="ThiI_fer"/>
    <property type="match status" value="1"/>
</dbReference>
<dbReference type="Pfam" id="PF02568">
    <property type="entry name" value="ThiI"/>
    <property type="match status" value="1"/>
</dbReference>
<sequence length="201" mass="22469">MEKLFLVHYGEIGLKGKNRSFFEKKLAQNIKLSLQGMGCAEVRRIYGRILVMLQPEADVAAIQERLGKVMGIAHFELALAAEQTIDAIQAAALELVKDKASLEKVEELAEILATWNYRTQIYLVSFAEVQREIVTQTPAPFRVILYRRMMVRIAQQIAAAAKAECLVTGESLGQVASQTLGNLRVIEEVAEIPILRSSDRR</sequence>
<evidence type="ECO:0000259" key="4">
    <source>
        <dbReference type="Pfam" id="PF22025"/>
    </source>
</evidence>
<dbReference type="InterPro" id="IPR020536">
    <property type="entry name" value="ThiI_AANH"/>
</dbReference>
<proteinExistence type="predicted"/>
<reference evidence="5" key="1">
    <citation type="submission" date="2023-03" db="EMBL/GenBank/DDBJ databases">
        <authorList>
            <person name="Steffen K."/>
            <person name="Cardenas P."/>
        </authorList>
    </citation>
    <scope>NUCLEOTIDE SEQUENCE</scope>
</reference>
<dbReference type="GO" id="GO:0004810">
    <property type="term" value="F:CCA tRNA nucleotidyltransferase activity"/>
    <property type="evidence" value="ECO:0007669"/>
    <property type="project" value="InterPro"/>
</dbReference>
<dbReference type="GO" id="GO:0052837">
    <property type="term" value="P:thiazole biosynthetic process"/>
    <property type="evidence" value="ECO:0007669"/>
    <property type="project" value="TreeGrafter"/>
</dbReference>
<dbReference type="CDD" id="cd11716">
    <property type="entry name" value="THUMP_ThiI"/>
    <property type="match status" value="1"/>
</dbReference>
<dbReference type="GO" id="GO:0002937">
    <property type="term" value="P:tRNA 4-thiouridine biosynthesis"/>
    <property type="evidence" value="ECO:0007669"/>
    <property type="project" value="TreeGrafter"/>
</dbReference>
<dbReference type="EMBL" id="CASHTH010001080">
    <property type="protein sequence ID" value="CAI8011113.1"/>
    <property type="molecule type" value="Genomic_DNA"/>
</dbReference>
<dbReference type="AlphaFoldDB" id="A0AA35RGK8"/>
<dbReference type="InterPro" id="IPR014729">
    <property type="entry name" value="Rossmann-like_a/b/a_fold"/>
</dbReference>
<dbReference type="SUPFAM" id="SSF143437">
    <property type="entry name" value="THUMP domain-like"/>
    <property type="match status" value="1"/>
</dbReference>
<dbReference type="Gene3D" id="3.40.50.620">
    <property type="entry name" value="HUPs"/>
    <property type="match status" value="1"/>
</dbReference>
<keyword evidence="6" id="KW-1185">Reference proteome</keyword>
<feature type="domain" description="Thil AANH" evidence="3">
    <location>
        <begin position="94"/>
        <end position="196"/>
    </location>
</feature>
<dbReference type="PANTHER" id="PTHR43209:SF1">
    <property type="entry name" value="TRNA SULFURTRANSFERASE"/>
    <property type="match status" value="1"/>
</dbReference>
<evidence type="ECO:0000256" key="2">
    <source>
        <dbReference type="ARBA" id="ARBA00022840"/>
    </source>
</evidence>
<organism evidence="5 6">
    <name type="scientific">Geodia barretti</name>
    <name type="common">Barrett's horny sponge</name>
    <dbReference type="NCBI Taxonomy" id="519541"/>
    <lineage>
        <taxon>Eukaryota</taxon>
        <taxon>Metazoa</taxon>
        <taxon>Porifera</taxon>
        <taxon>Demospongiae</taxon>
        <taxon>Heteroscleromorpha</taxon>
        <taxon>Tetractinellida</taxon>
        <taxon>Astrophorina</taxon>
        <taxon>Geodiidae</taxon>
        <taxon>Geodia</taxon>
    </lineage>
</organism>
<protein>
    <submittedName>
        <fullName evidence="5">Probable tRNA sulfurtransferase</fullName>
    </submittedName>
</protein>
<dbReference type="GO" id="GO:0005829">
    <property type="term" value="C:cytosol"/>
    <property type="evidence" value="ECO:0007669"/>
    <property type="project" value="TreeGrafter"/>
</dbReference>
<gene>
    <name evidence="5" type="ORF">GBAR_LOCUS7234</name>
</gene>
<dbReference type="GO" id="GO:0005524">
    <property type="term" value="F:ATP binding"/>
    <property type="evidence" value="ECO:0007669"/>
    <property type="project" value="UniProtKB-KW"/>
</dbReference>
<evidence type="ECO:0000313" key="6">
    <source>
        <dbReference type="Proteomes" id="UP001174909"/>
    </source>
</evidence>
<dbReference type="Proteomes" id="UP001174909">
    <property type="component" value="Unassembled WGS sequence"/>
</dbReference>
<accession>A0AA35RGK8</accession>
<keyword evidence="1" id="KW-0547">Nucleotide-binding</keyword>
<dbReference type="Gene3D" id="3.30.70.1510">
    <property type="entry name" value="THUMP domain-like"/>
    <property type="match status" value="1"/>
</dbReference>
<dbReference type="PANTHER" id="PTHR43209">
    <property type="entry name" value="TRNA SULFURTRANSFERASE"/>
    <property type="match status" value="1"/>
</dbReference>
<dbReference type="SUPFAM" id="SSF52402">
    <property type="entry name" value="Adenine nucleotide alpha hydrolases-like"/>
    <property type="match status" value="1"/>
</dbReference>
<dbReference type="InterPro" id="IPR050102">
    <property type="entry name" value="tRNA_sulfurtransferase_ThiI"/>
</dbReference>
<name>A0AA35RGK8_GEOBA</name>
<keyword evidence="2" id="KW-0067">ATP-binding</keyword>
<feature type="domain" description="ThiI ferredoxin-like" evidence="4">
    <location>
        <begin position="5"/>
        <end position="75"/>
    </location>
</feature>
<dbReference type="InterPro" id="IPR049962">
    <property type="entry name" value="THUMP_ThiI"/>
</dbReference>